<dbReference type="GeneID" id="93773896"/>
<dbReference type="EMBL" id="VFOL01000001">
    <property type="protein sequence ID" value="TQL39516.1"/>
    <property type="molecule type" value="Genomic_DNA"/>
</dbReference>
<gene>
    <name evidence="3" type="ORF">FB564_4776</name>
    <name evidence="2" type="ORF">Sar04_31700</name>
</gene>
<evidence type="ECO:0000313" key="4">
    <source>
        <dbReference type="Proteomes" id="UP000315983"/>
    </source>
</evidence>
<accession>A0A542XUL0</accession>
<proteinExistence type="predicted"/>
<keyword evidence="5" id="KW-1185">Reference proteome</keyword>
<sequence>MPTTVRTPIDGKDTVIERLSTEMLTRQNSLHLLEVRDNPKLEQFLAARSRVVDGIDLRQETSDTIMSLTSESTCGKKRPTPSPR</sequence>
<dbReference type="Proteomes" id="UP000677457">
    <property type="component" value="Unassembled WGS sequence"/>
</dbReference>
<name>A0A542XUL0_SALAC</name>
<dbReference type="EMBL" id="BOQM01000024">
    <property type="protein sequence ID" value="GIM86434.1"/>
    <property type="molecule type" value="Genomic_DNA"/>
</dbReference>
<evidence type="ECO:0000256" key="1">
    <source>
        <dbReference type="SAM" id="MobiDB-lite"/>
    </source>
</evidence>
<organism evidence="3 4">
    <name type="scientific">Salinispora arenicola</name>
    <dbReference type="NCBI Taxonomy" id="168697"/>
    <lineage>
        <taxon>Bacteria</taxon>
        <taxon>Bacillati</taxon>
        <taxon>Actinomycetota</taxon>
        <taxon>Actinomycetes</taxon>
        <taxon>Micromonosporales</taxon>
        <taxon>Micromonosporaceae</taxon>
        <taxon>Salinispora</taxon>
    </lineage>
</organism>
<feature type="region of interest" description="Disordered" evidence="1">
    <location>
        <begin position="63"/>
        <end position="84"/>
    </location>
</feature>
<dbReference type="Proteomes" id="UP000315983">
    <property type="component" value="Unassembled WGS sequence"/>
</dbReference>
<comment type="caution">
    <text evidence="3">The sequence shown here is derived from an EMBL/GenBank/DDBJ whole genome shotgun (WGS) entry which is preliminary data.</text>
</comment>
<feature type="compositionally biased region" description="Basic residues" evidence="1">
    <location>
        <begin position="75"/>
        <end position="84"/>
    </location>
</feature>
<protein>
    <submittedName>
        <fullName evidence="3">Uncharacterized protein</fullName>
    </submittedName>
</protein>
<feature type="compositionally biased region" description="Polar residues" evidence="1">
    <location>
        <begin position="63"/>
        <end position="73"/>
    </location>
</feature>
<evidence type="ECO:0000313" key="2">
    <source>
        <dbReference type="EMBL" id="GIM86434.1"/>
    </source>
</evidence>
<evidence type="ECO:0000313" key="5">
    <source>
        <dbReference type="Proteomes" id="UP000677457"/>
    </source>
</evidence>
<dbReference type="RefSeq" id="WP_142116674.1">
    <property type="nucleotide sequence ID" value="NZ_BOQM01000024.1"/>
</dbReference>
<evidence type="ECO:0000313" key="3">
    <source>
        <dbReference type="EMBL" id="TQL39516.1"/>
    </source>
</evidence>
<dbReference type="AlphaFoldDB" id="A0A542XUL0"/>
<reference evidence="3 4" key="1">
    <citation type="submission" date="2019-06" db="EMBL/GenBank/DDBJ databases">
        <title>Sequencing the genomes of 1000 actinobacteria strains.</title>
        <authorList>
            <person name="Klenk H.-P."/>
        </authorList>
    </citation>
    <scope>NUCLEOTIDE SEQUENCE [LARGE SCALE GENOMIC DNA]</scope>
    <source>
        <strain evidence="3 4">DSM 44819</strain>
    </source>
</reference>
<reference evidence="2 5" key="2">
    <citation type="submission" date="2021-03" db="EMBL/GenBank/DDBJ databases">
        <title>Whole genome shotgun sequence of Salinispora arenicola NBRC 105043.</title>
        <authorList>
            <person name="Komaki H."/>
            <person name="Tamura T."/>
        </authorList>
    </citation>
    <scope>NUCLEOTIDE SEQUENCE [LARGE SCALE GENOMIC DNA]</scope>
    <source>
        <strain evidence="2 5">NBRC 105043</strain>
    </source>
</reference>